<evidence type="ECO:0000313" key="8">
    <source>
        <dbReference type="Proteomes" id="UP000195331"/>
    </source>
</evidence>
<dbReference type="GO" id="GO:0016020">
    <property type="term" value="C:membrane"/>
    <property type="evidence" value="ECO:0007669"/>
    <property type="project" value="UniProtKB-SubCell"/>
</dbReference>
<feature type="transmembrane region" description="Helical" evidence="6">
    <location>
        <begin position="310"/>
        <end position="337"/>
    </location>
</feature>
<dbReference type="PANTHER" id="PTHR45649:SF26">
    <property type="entry name" value="OS04G0435100 PROTEIN"/>
    <property type="match status" value="1"/>
</dbReference>
<dbReference type="InterPro" id="IPR002293">
    <property type="entry name" value="AA/rel_permease1"/>
</dbReference>
<dbReference type="PIRSF" id="PIRSF006060">
    <property type="entry name" value="AA_transporter"/>
    <property type="match status" value="1"/>
</dbReference>
<protein>
    <recommendedName>
        <fullName evidence="9">Amino acid permease</fullName>
    </recommendedName>
</protein>
<keyword evidence="4 6" id="KW-1133">Transmembrane helix</keyword>
<feature type="transmembrane region" description="Helical" evidence="6">
    <location>
        <begin position="418"/>
        <end position="442"/>
    </location>
</feature>
<reference evidence="7 8" key="1">
    <citation type="submission" date="2017-04" db="EMBL/GenBank/DDBJ databases">
        <title>Whole Genome Sequence of 1,4-Dioxane Degrading Bacterium Mycobacterium dioxanotrophicus PH-06.</title>
        <authorList>
            <person name="He Y."/>
        </authorList>
    </citation>
    <scope>NUCLEOTIDE SEQUENCE [LARGE SCALE GENOMIC DNA]</scope>
    <source>
        <strain evidence="7 8">PH-06</strain>
    </source>
</reference>
<dbReference type="OrthoDB" id="8274074at2"/>
<dbReference type="PANTHER" id="PTHR45649">
    <property type="entry name" value="AMINO-ACID PERMEASE BAT1"/>
    <property type="match status" value="1"/>
</dbReference>
<dbReference type="Proteomes" id="UP000195331">
    <property type="component" value="Chromosome"/>
</dbReference>
<dbReference type="Gene3D" id="1.20.1740.10">
    <property type="entry name" value="Amino acid/polyamine transporter I"/>
    <property type="match status" value="1"/>
</dbReference>
<evidence type="ECO:0000313" key="7">
    <source>
        <dbReference type="EMBL" id="ART72506.1"/>
    </source>
</evidence>
<dbReference type="GO" id="GO:0022857">
    <property type="term" value="F:transmembrane transporter activity"/>
    <property type="evidence" value="ECO:0007669"/>
    <property type="project" value="InterPro"/>
</dbReference>
<evidence type="ECO:0000256" key="4">
    <source>
        <dbReference type="ARBA" id="ARBA00022989"/>
    </source>
</evidence>
<organism evidence="7 8">
    <name type="scientific">Mycobacterium dioxanotrophicus</name>
    <dbReference type="NCBI Taxonomy" id="482462"/>
    <lineage>
        <taxon>Bacteria</taxon>
        <taxon>Bacillati</taxon>
        <taxon>Actinomycetota</taxon>
        <taxon>Actinomycetes</taxon>
        <taxon>Mycobacteriales</taxon>
        <taxon>Mycobacteriaceae</taxon>
        <taxon>Mycobacterium</taxon>
    </lineage>
</organism>
<feature type="transmembrane region" description="Helical" evidence="6">
    <location>
        <begin position="358"/>
        <end position="376"/>
    </location>
</feature>
<feature type="transmembrane region" description="Helical" evidence="6">
    <location>
        <begin position="109"/>
        <end position="131"/>
    </location>
</feature>
<dbReference type="EMBL" id="CP020809">
    <property type="protein sequence ID" value="ART72506.1"/>
    <property type="molecule type" value="Genomic_DNA"/>
</dbReference>
<dbReference type="RefSeq" id="WP_087079840.1">
    <property type="nucleotide sequence ID" value="NZ_CP020809.1"/>
</dbReference>
<feature type="transmembrane region" description="Helical" evidence="6">
    <location>
        <begin position="454"/>
        <end position="472"/>
    </location>
</feature>
<dbReference type="AlphaFoldDB" id="A0A1Y0CBV5"/>
<feature type="transmembrane region" description="Helical" evidence="6">
    <location>
        <begin position="65"/>
        <end position="88"/>
    </location>
</feature>
<proteinExistence type="predicted"/>
<feature type="transmembrane region" description="Helical" evidence="6">
    <location>
        <begin position="218"/>
        <end position="236"/>
    </location>
</feature>
<sequence length="514" mass="55457">MTHLDRTTPEDSGGDGDSVEAFGYAQELPRVLKLWTNFAIGFAFISPVVGLYTVVVLGTQTAGPAWVLAMPVVIACQLLVALVYTQLAERWPIAGGIYQWSRRLIGARYGWWAGWVYIWALTITLSTVAYSGGLFLAGLFGINNPTLTERVVFALILMGVFTFVNAIGLDLLKWTLNIGIAAEVIATLGISIALITFFREHPVSVLWDTSLRPDGTAWWPAFVAAIAISGWIILGFDACGSLAEETQDPKRDVPRAILISLFTVGLVDLLGAAALMLASPDLGAIISGEVPDPVSSAVESSLGAWAAKPFLAVVIVSFTACGIAVQASTVRVLFSFARDRMVPFSTIWSRVSKRNHSPVYATLLIGTLASLAFIYANALSILVSFATAAYYVSFLAPVAGVLYVRMKGRWSTEGRWSLGKVGVGINVLAAAWLVFELINIAWPRNSALPWWQNWAVEVGFVAFGLIGLLYFLKARPDRMFTTDSATMAGVPLEALEVEADKKQRNLATAGEGGH</sequence>
<feature type="transmembrane region" description="Helical" evidence="6">
    <location>
        <begin position="176"/>
        <end position="198"/>
    </location>
</feature>
<feature type="transmembrane region" description="Helical" evidence="6">
    <location>
        <begin position="151"/>
        <end position="169"/>
    </location>
</feature>
<keyword evidence="5 6" id="KW-0472">Membrane</keyword>
<accession>A0A1Y0CBV5</accession>
<dbReference type="Pfam" id="PF13520">
    <property type="entry name" value="AA_permease_2"/>
    <property type="match status" value="1"/>
</dbReference>
<name>A0A1Y0CBV5_9MYCO</name>
<evidence type="ECO:0000256" key="2">
    <source>
        <dbReference type="ARBA" id="ARBA00022448"/>
    </source>
</evidence>
<feature type="transmembrane region" description="Helical" evidence="6">
    <location>
        <begin position="388"/>
        <end position="406"/>
    </location>
</feature>
<evidence type="ECO:0000256" key="1">
    <source>
        <dbReference type="ARBA" id="ARBA00004141"/>
    </source>
</evidence>
<evidence type="ECO:0000256" key="6">
    <source>
        <dbReference type="SAM" id="Phobius"/>
    </source>
</evidence>
<feature type="transmembrane region" description="Helical" evidence="6">
    <location>
        <begin position="257"/>
        <end position="278"/>
    </location>
</feature>
<feature type="transmembrane region" description="Helical" evidence="6">
    <location>
        <begin position="38"/>
        <end position="59"/>
    </location>
</feature>
<keyword evidence="8" id="KW-1185">Reference proteome</keyword>
<comment type="subcellular location">
    <subcellularLocation>
        <location evidence="1">Membrane</location>
        <topology evidence="1">Multi-pass membrane protein</topology>
    </subcellularLocation>
</comment>
<evidence type="ECO:0000256" key="5">
    <source>
        <dbReference type="ARBA" id="ARBA00023136"/>
    </source>
</evidence>
<evidence type="ECO:0008006" key="9">
    <source>
        <dbReference type="Google" id="ProtNLM"/>
    </source>
</evidence>
<dbReference type="KEGG" id="mdx:BTO20_31645"/>
<evidence type="ECO:0000256" key="3">
    <source>
        <dbReference type="ARBA" id="ARBA00022692"/>
    </source>
</evidence>
<keyword evidence="3 6" id="KW-0812">Transmembrane</keyword>
<gene>
    <name evidence="7" type="ORF">BTO20_31645</name>
</gene>
<keyword evidence="2" id="KW-0813">Transport</keyword>